<organism evidence="1 2">
    <name type="scientific">Snodgrassella alvi</name>
    <dbReference type="NCBI Taxonomy" id="1196083"/>
    <lineage>
        <taxon>Bacteria</taxon>
        <taxon>Pseudomonadati</taxon>
        <taxon>Pseudomonadota</taxon>
        <taxon>Betaproteobacteria</taxon>
        <taxon>Neisseriales</taxon>
        <taxon>Neisseriaceae</taxon>
        <taxon>Snodgrassella</taxon>
    </lineage>
</organism>
<dbReference type="AlphaFoldDB" id="A0A2N9XXH7"/>
<dbReference type="RefSeq" id="WP_100137604.1">
    <property type="nucleotide sequence ID" value="NZ_MEIS01000110.1"/>
</dbReference>
<accession>A0A2N9XXH7</accession>
<dbReference type="EMBL" id="MEIS01000110">
    <property type="protein sequence ID" value="PIT54689.1"/>
    <property type="molecule type" value="Genomic_DNA"/>
</dbReference>
<reference evidence="1 2" key="1">
    <citation type="journal article" date="2017" name="MBio">
        <title>Type VI secretion-mediated competition in the bee gut microbiome.</title>
        <authorList>
            <person name="Steele M.I."/>
            <person name="Kwong W.K."/>
            <person name="Powell J.E."/>
            <person name="Whiteley M."/>
            <person name="Moran N.A."/>
        </authorList>
    </citation>
    <scope>NUCLEOTIDE SEQUENCE [LARGE SCALE GENOMIC DNA]</scope>
    <source>
        <strain evidence="1 2">Nev3CBA3</strain>
    </source>
</reference>
<name>A0A2N9XXH7_9NEIS</name>
<evidence type="ECO:0000313" key="1">
    <source>
        <dbReference type="EMBL" id="PIT54689.1"/>
    </source>
</evidence>
<evidence type="ECO:0000313" key="2">
    <source>
        <dbReference type="Proteomes" id="UP000229434"/>
    </source>
</evidence>
<gene>
    <name evidence="1" type="ORF">BHC49_07605</name>
</gene>
<proteinExistence type="predicted"/>
<sequence>MNNVIYKPVNAGIHVVVFRTILKKEKSNNPKKIHQGKCKSVKKVIAEKTLDGWEAAHAWSNQFLV</sequence>
<dbReference type="Proteomes" id="UP000229434">
    <property type="component" value="Unassembled WGS sequence"/>
</dbReference>
<protein>
    <submittedName>
        <fullName evidence="1">Uncharacterized protein</fullName>
    </submittedName>
</protein>
<comment type="caution">
    <text evidence="1">The sequence shown here is derived from an EMBL/GenBank/DDBJ whole genome shotgun (WGS) entry which is preliminary data.</text>
</comment>